<keyword evidence="1" id="KW-0732">Signal</keyword>
<protein>
    <recommendedName>
        <fullName evidence="2">DUF6799 domain-containing protein</fullName>
    </recommendedName>
</protein>
<keyword evidence="4" id="KW-1185">Reference proteome</keyword>
<dbReference type="RefSeq" id="WP_345238321.1">
    <property type="nucleotide sequence ID" value="NZ_BAABGZ010000081.1"/>
</dbReference>
<dbReference type="Pfam" id="PF20606">
    <property type="entry name" value="DUF6799"/>
    <property type="match status" value="1"/>
</dbReference>
<accession>A0ABP8IS51</accession>
<name>A0ABP8IS51_9BACT</name>
<evidence type="ECO:0000313" key="3">
    <source>
        <dbReference type="EMBL" id="GAA4369937.1"/>
    </source>
</evidence>
<dbReference type="Proteomes" id="UP001501153">
    <property type="component" value="Unassembled WGS sequence"/>
</dbReference>
<feature type="domain" description="DUF6799" evidence="2">
    <location>
        <begin position="38"/>
        <end position="96"/>
    </location>
</feature>
<evidence type="ECO:0000256" key="1">
    <source>
        <dbReference type="SAM" id="SignalP"/>
    </source>
</evidence>
<comment type="caution">
    <text evidence="3">The sequence shown here is derived from an EMBL/GenBank/DDBJ whole genome shotgun (WGS) entry which is preliminary data.</text>
</comment>
<feature type="chain" id="PRO_5046813514" description="DUF6799 domain-containing protein" evidence="1">
    <location>
        <begin position="24"/>
        <end position="183"/>
    </location>
</feature>
<feature type="signal peptide" evidence="1">
    <location>
        <begin position="1"/>
        <end position="23"/>
    </location>
</feature>
<evidence type="ECO:0000259" key="2">
    <source>
        <dbReference type="Pfam" id="PF20606"/>
    </source>
</evidence>
<organism evidence="3 4">
    <name type="scientific">Hymenobacter saemangeumensis</name>
    <dbReference type="NCBI Taxonomy" id="1084522"/>
    <lineage>
        <taxon>Bacteria</taxon>
        <taxon>Pseudomonadati</taxon>
        <taxon>Bacteroidota</taxon>
        <taxon>Cytophagia</taxon>
        <taxon>Cytophagales</taxon>
        <taxon>Hymenobacteraceae</taxon>
        <taxon>Hymenobacter</taxon>
    </lineage>
</organism>
<evidence type="ECO:0000313" key="4">
    <source>
        <dbReference type="Proteomes" id="UP001501153"/>
    </source>
</evidence>
<gene>
    <name evidence="3" type="ORF">GCM10023185_44030</name>
</gene>
<sequence>MKRILFSFFLLSCLLTAPRPVSAQEGGFPVKTTARTQFVFQNGEVVQREGSQTIRLTQNVKLPSGVKINYKSGIVELPTGKKTTLREGDYVKADGGIVFATPASAAAARGEIPQQPDAQYEKYVQAGANTTVDPTQQIRLLNQKIDLLNQKVSILSQGRSAMADTRQVDEQLRVLDAQISGVK</sequence>
<proteinExistence type="predicted"/>
<dbReference type="InterPro" id="IPR046478">
    <property type="entry name" value="DUF6799"/>
</dbReference>
<reference evidence="4" key="1">
    <citation type="journal article" date="2019" name="Int. J. Syst. Evol. Microbiol.">
        <title>The Global Catalogue of Microorganisms (GCM) 10K type strain sequencing project: providing services to taxonomists for standard genome sequencing and annotation.</title>
        <authorList>
            <consortium name="The Broad Institute Genomics Platform"/>
            <consortium name="The Broad Institute Genome Sequencing Center for Infectious Disease"/>
            <person name="Wu L."/>
            <person name="Ma J."/>
        </authorList>
    </citation>
    <scope>NUCLEOTIDE SEQUENCE [LARGE SCALE GENOMIC DNA]</scope>
    <source>
        <strain evidence="4">JCM 17923</strain>
    </source>
</reference>
<dbReference type="EMBL" id="BAABGZ010000081">
    <property type="protein sequence ID" value="GAA4369937.1"/>
    <property type="molecule type" value="Genomic_DNA"/>
</dbReference>